<sequence length="198" mass="20405">MAALASLGAALIHFAAAHTHWQEWPPSGLFFVFLATFQLIWAQLVLVRTSSAVLAAGVMVNVGAIALWALSRTAGAPFGPGAGEPELVHAADLCALLLEIYVVMGAGWVWYRRRHGESIPAFANTIVLLGAGVVMALASTVGVASGLQHGHHPPAVSPPVAESVGTPAGPTSPGPPPAEPLRGETSDHGDHGDHHHGE</sequence>
<comment type="caution">
    <text evidence="3">The sequence shown here is derived from an EMBL/GenBank/DDBJ whole genome shotgun (WGS) entry which is preliminary data.</text>
</comment>
<feature type="transmembrane region" description="Helical" evidence="2">
    <location>
        <begin position="123"/>
        <end position="147"/>
    </location>
</feature>
<proteinExistence type="predicted"/>
<name>A0A7I9ZGB4_9MYCO</name>
<evidence type="ECO:0000313" key="3">
    <source>
        <dbReference type="EMBL" id="GFG99983.1"/>
    </source>
</evidence>
<feature type="transmembrane region" description="Helical" evidence="2">
    <location>
        <begin position="90"/>
        <end position="111"/>
    </location>
</feature>
<dbReference type="Proteomes" id="UP000465304">
    <property type="component" value="Unassembled WGS sequence"/>
</dbReference>
<feature type="compositionally biased region" description="Basic and acidic residues" evidence="1">
    <location>
        <begin position="181"/>
        <end position="198"/>
    </location>
</feature>
<gene>
    <name evidence="3" type="ORF">MHIP_04670</name>
</gene>
<accession>A0A7I9ZGB4</accession>
<keyword evidence="2" id="KW-1133">Transmembrane helix</keyword>
<organism evidence="3 4">
    <name type="scientific">Mycolicibacterium hippocampi</name>
    <dbReference type="NCBI Taxonomy" id="659824"/>
    <lineage>
        <taxon>Bacteria</taxon>
        <taxon>Bacillati</taxon>
        <taxon>Actinomycetota</taxon>
        <taxon>Actinomycetes</taxon>
        <taxon>Mycobacteriales</taxon>
        <taxon>Mycobacteriaceae</taxon>
        <taxon>Mycolicibacterium</taxon>
    </lineage>
</organism>
<evidence type="ECO:0000256" key="1">
    <source>
        <dbReference type="SAM" id="MobiDB-lite"/>
    </source>
</evidence>
<dbReference type="AlphaFoldDB" id="A0A7I9ZGB4"/>
<feature type="transmembrane region" description="Helical" evidence="2">
    <location>
        <begin position="27"/>
        <end position="46"/>
    </location>
</feature>
<feature type="compositionally biased region" description="Low complexity" evidence="1">
    <location>
        <begin position="158"/>
        <end position="169"/>
    </location>
</feature>
<keyword evidence="4" id="KW-1185">Reference proteome</keyword>
<evidence type="ECO:0000256" key="2">
    <source>
        <dbReference type="SAM" id="Phobius"/>
    </source>
</evidence>
<feature type="compositionally biased region" description="Pro residues" evidence="1">
    <location>
        <begin position="170"/>
        <end position="179"/>
    </location>
</feature>
<feature type="region of interest" description="Disordered" evidence="1">
    <location>
        <begin position="147"/>
        <end position="198"/>
    </location>
</feature>
<reference evidence="3 4" key="1">
    <citation type="journal article" date="2019" name="Emerg. Microbes Infect.">
        <title>Comprehensive subspecies identification of 175 nontuberculous mycobacteria species based on 7547 genomic profiles.</title>
        <authorList>
            <person name="Matsumoto Y."/>
            <person name="Kinjo T."/>
            <person name="Motooka D."/>
            <person name="Nabeya D."/>
            <person name="Jung N."/>
            <person name="Uechi K."/>
            <person name="Horii T."/>
            <person name="Iida T."/>
            <person name="Fujita J."/>
            <person name="Nakamura S."/>
        </authorList>
    </citation>
    <scope>NUCLEOTIDE SEQUENCE [LARGE SCALE GENOMIC DNA]</scope>
    <source>
        <strain evidence="3 4">JCM 30996</strain>
    </source>
</reference>
<dbReference type="EMBL" id="BLLB01000002">
    <property type="protein sequence ID" value="GFG99983.1"/>
    <property type="molecule type" value="Genomic_DNA"/>
</dbReference>
<keyword evidence="2" id="KW-0812">Transmembrane</keyword>
<evidence type="ECO:0000313" key="4">
    <source>
        <dbReference type="Proteomes" id="UP000465304"/>
    </source>
</evidence>
<feature type="transmembrane region" description="Helical" evidence="2">
    <location>
        <begin position="53"/>
        <end position="70"/>
    </location>
</feature>
<protein>
    <submittedName>
        <fullName evidence="3">Uncharacterized protein</fullName>
    </submittedName>
</protein>
<keyword evidence="2" id="KW-0472">Membrane</keyword>